<accession>A0A8K0DCB8</accession>
<dbReference type="AlphaFoldDB" id="A0A8K0DCB8"/>
<dbReference type="OrthoDB" id="6732375at2759"/>
<proteinExistence type="predicted"/>
<dbReference type="Proteomes" id="UP000801492">
    <property type="component" value="Unassembled WGS sequence"/>
</dbReference>
<gene>
    <name evidence="1" type="ORF">ILUMI_05430</name>
</gene>
<organism evidence="1 2">
    <name type="scientific">Ignelater luminosus</name>
    <name type="common">Cucubano</name>
    <name type="synonym">Pyrophorus luminosus</name>
    <dbReference type="NCBI Taxonomy" id="2038154"/>
    <lineage>
        <taxon>Eukaryota</taxon>
        <taxon>Metazoa</taxon>
        <taxon>Ecdysozoa</taxon>
        <taxon>Arthropoda</taxon>
        <taxon>Hexapoda</taxon>
        <taxon>Insecta</taxon>
        <taxon>Pterygota</taxon>
        <taxon>Neoptera</taxon>
        <taxon>Endopterygota</taxon>
        <taxon>Coleoptera</taxon>
        <taxon>Polyphaga</taxon>
        <taxon>Elateriformia</taxon>
        <taxon>Elateroidea</taxon>
        <taxon>Elateridae</taxon>
        <taxon>Agrypninae</taxon>
        <taxon>Pyrophorini</taxon>
        <taxon>Ignelater</taxon>
    </lineage>
</organism>
<protein>
    <submittedName>
        <fullName evidence="1">Uncharacterized protein</fullName>
    </submittedName>
</protein>
<dbReference type="EMBL" id="VTPC01002003">
    <property type="protein sequence ID" value="KAF2900756.1"/>
    <property type="molecule type" value="Genomic_DNA"/>
</dbReference>
<keyword evidence="2" id="KW-1185">Reference proteome</keyword>
<evidence type="ECO:0000313" key="2">
    <source>
        <dbReference type="Proteomes" id="UP000801492"/>
    </source>
</evidence>
<comment type="caution">
    <text evidence="1">The sequence shown here is derived from an EMBL/GenBank/DDBJ whole genome shotgun (WGS) entry which is preliminary data.</text>
</comment>
<evidence type="ECO:0000313" key="1">
    <source>
        <dbReference type="EMBL" id="KAF2900756.1"/>
    </source>
</evidence>
<reference evidence="1" key="1">
    <citation type="submission" date="2019-08" db="EMBL/GenBank/DDBJ databases">
        <title>The genome of the North American firefly Photinus pyralis.</title>
        <authorList>
            <consortium name="Photinus pyralis genome working group"/>
            <person name="Fallon T.R."/>
            <person name="Sander Lower S.E."/>
            <person name="Weng J.-K."/>
        </authorList>
    </citation>
    <scope>NUCLEOTIDE SEQUENCE</scope>
    <source>
        <strain evidence="1">TRF0915ILg1</strain>
        <tissue evidence="1">Whole body</tissue>
    </source>
</reference>
<sequence>MQVEILLLMMIENHLRTPDRNMFPAANADQMMIMNHEQNNKDLRGIENVQGLKEIEQNIAELAKEGEATGFGTPRSDTFFENQKRDWGLEKPYLTKDSIAFYLLQVWLYNLGVRCISENQKQSRGSFQIWTEDKGDCGSEEIGSCILSFLETLQDRHSHLVA</sequence>
<name>A0A8K0DCB8_IGNLU</name>